<dbReference type="GO" id="GO:0009306">
    <property type="term" value="P:protein secretion"/>
    <property type="evidence" value="ECO:0007669"/>
    <property type="project" value="InterPro"/>
</dbReference>
<dbReference type="PANTHER" id="PTHR30531">
    <property type="entry name" value="FLAGELLAR BIOSYNTHETIC PROTEIN FLHB"/>
    <property type="match status" value="1"/>
</dbReference>
<accession>A0A1I0SQQ2</accession>
<organism evidence="1 2">
    <name type="scientific">Parageobacillus thermantarcticus</name>
    <dbReference type="NCBI Taxonomy" id="186116"/>
    <lineage>
        <taxon>Bacteria</taxon>
        <taxon>Bacillati</taxon>
        <taxon>Bacillota</taxon>
        <taxon>Bacilli</taxon>
        <taxon>Bacillales</taxon>
        <taxon>Anoxybacillaceae</taxon>
        <taxon>Parageobacillus</taxon>
    </lineage>
</organism>
<gene>
    <name evidence="1" type="ORF">SAMN05192569_1003134</name>
</gene>
<reference evidence="2" key="1">
    <citation type="submission" date="2016-10" db="EMBL/GenBank/DDBJ databases">
        <authorList>
            <person name="Varghese N."/>
            <person name="Submissions S."/>
        </authorList>
    </citation>
    <scope>NUCLEOTIDE SEQUENCE [LARGE SCALE GENOMIC DNA]</scope>
    <source>
        <strain evidence="2">M1</strain>
    </source>
</reference>
<dbReference type="Pfam" id="PF01312">
    <property type="entry name" value="Bac_export_2"/>
    <property type="match status" value="1"/>
</dbReference>
<dbReference type="Proteomes" id="UP000198650">
    <property type="component" value="Unassembled WGS sequence"/>
</dbReference>
<dbReference type="RefSeq" id="WP_090948041.1">
    <property type="nucleotide sequence ID" value="NZ_FOJS01000003.1"/>
</dbReference>
<keyword evidence="1" id="KW-0969">Cilium</keyword>
<name>A0A1I0SQQ2_9BACL</name>
<dbReference type="InterPro" id="IPR029025">
    <property type="entry name" value="T3SS_substrate_exporter_C"/>
</dbReference>
<dbReference type="STRING" id="186116.SAMN05192569_1003134"/>
<keyword evidence="1" id="KW-0966">Cell projection</keyword>
<sequence length="93" mass="10332">MKNDKKQAVALSYDANIHEAPVVVAKGKGYVAEAIIDAAKQHGIPIQEDPSLVQLLSELEINEAIPEDLYRLVAEVFAFIYRLDKHVKMNDGN</sequence>
<dbReference type="EMBL" id="FOJS01000003">
    <property type="protein sequence ID" value="SFA41854.1"/>
    <property type="molecule type" value="Genomic_DNA"/>
</dbReference>
<evidence type="ECO:0000313" key="1">
    <source>
        <dbReference type="EMBL" id="SFA41854.1"/>
    </source>
</evidence>
<dbReference type="SUPFAM" id="SSF160544">
    <property type="entry name" value="EscU C-terminal domain-like"/>
    <property type="match status" value="1"/>
</dbReference>
<keyword evidence="1" id="KW-0282">Flagellum</keyword>
<dbReference type="OrthoDB" id="5244399at2"/>
<dbReference type="Gene3D" id="3.40.1690.10">
    <property type="entry name" value="secretion proteins EscU"/>
    <property type="match status" value="1"/>
</dbReference>
<evidence type="ECO:0000313" key="2">
    <source>
        <dbReference type="Proteomes" id="UP000198650"/>
    </source>
</evidence>
<dbReference type="InterPro" id="IPR006135">
    <property type="entry name" value="T3SS_substrate_exporter"/>
</dbReference>
<dbReference type="AlphaFoldDB" id="A0A1I0SQQ2"/>
<dbReference type="PANTHER" id="PTHR30531:SF12">
    <property type="entry name" value="FLAGELLAR BIOSYNTHETIC PROTEIN FLHB"/>
    <property type="match status" value="1"/>
</dbReference>
<proteinExistence type="predicted"/>
<keyword evidence="2" id="KW-1185">Reference proteome</keyword>
<dbReference type="GO" id="GO:0005886">
    <property type="term" value="C:plasma membrane"/>
    <property type="evidence" value="ECO:0007669"/>
    <property type="project" value="TreeGrafter"/>
</dbReference>
<protein>
    <submittedName>
        <fullName evidence="1">Flagellar biosynthesis protein</fullName>
    </submittedName>
</protein>